<dbReference type="STRING" id="290317.Cpha266_0204"/>
<dbReference type="GO" id="GO:0016740">
    <property type="term" value="F:transferase activity"/>
    <property type="evidence" value="ECO:0007669"/>
    <property type="project" value="UniProtKB-KW"/>
</dbReference>
<evidence type="ECO:0000313" key="4">
    <source>
        <dbReference type="Proteomes" id="UP000008701"/>
    </source>
</evidence>
<dbReference type="Gene3D" id="3.90.550.10">
    <property type="entry name" value="Spore Coat Polysaccharide Biosynthesis Protein SpsA, Chain A"/>
    <property type="match status" value="1"/>
</dbReference>
<feature type="domain" description="Nucleotidyl transferase" evidence="1">
    <location>
        <begin position="2"/>
        <end position="226"/>
    </location>
</feature>
<feature type="domain" description="Glucose-1-phosphate adenylyltransferase/Bifunctional protein GlmU-like C-terminal hexapeptide" evidence="2">
    <location>
        <begin position="249"/>
        <end position="306"/>
    </location>
</feature>
<evidence type="ECO:0000259" key="2">
    <source>
        <dbReference type="Pfam" id="PF24894"/>
    </source>
</evidence>
<keyword evidence="3" id="KW-0808">Transferase</keyword>
<reference evidence="3 4" key="1">
    <citation type="submission" date="2006-12" db="EMBL/GenBank/DDBJ databases">
        <title>Complete sequence of Chlorobium phaeobacteroides DSM 266.</title>
        <authorList>
            <consortium name="US DOE Joint Genome Institute"/>
            <person name="Copeland A."/>
            <person name="Lucas S."/>
            <person name="Lapidus A."/>
            <person name="Barry K."/>
            <person name="Detter J.C."/>
            <person name="Glavina del Rio T."/>
            <person name="Hammon N."/>
            <person name="Israni S."/>
            <person name="Pitluck S."/>
            <person name="Goltsman E."/>
            <person name="Schmutz J."/>
            <person name="Larimer F."/>
            <person name="Land M."/>
            <person name="Hauser L."/>
            <person name="Mikhailova N."/>
            <person name="Li T."/>
            <person name="Overmann J."/>
            <person name="Bryant D.A."/>
            <person name="Richardson P."/>
        </authorList>
    </citation>
    <scope>NUCLEOTIDE SEQUENCE [LARGE SCALE GENOMIC DNA]</scope>
    <source>
        <strain evidence="3 4">DSM 266</strain>
    </source>
</reference>
<accession>A1BCZ4</accession>
<evidence type="ECO:0000313" key="3">
    <source>
        <dbReference type="EMBL" id="ABL64271.1"/>
    </source>
</evidence>
<dbReference type="SUPFAM" id="SSF53448">
    <property type="entry name" value="Nucleotide-diphospho-sugar transferases"/>
    <property type="match status" value="1"/>
</dbReference>
<dbReference type="InterPro" id="IPR005835">
    <property type="entry name" value="NTP_transferase_dom"/>
</dbReference>
<dbReference type="Proteomes" id="UP000008701">
    <property type="component" value="Chromosome"/>
</dbReference>
<dbReference type="OrthoDB" id="9813880at2"/>
<dbReference type="Pfam" id="PF00483">
    <property type="entry name" value="NTP_transferase"/>
    <property type="match status" value="1"/>
</dbReference>
<gene>
    <name evidence="3" type="ordered locus">Cpha266_0204</name>
</gene>
<dbReference type="PANTHER" id="PTHR22572">
    <property type="entry name" value="SUGAR-1-PHOSPHATE GUANYL TRANSFERASE"/>
    <property type="match status" value="1"/>
</dbReference>
<dbReference type="EMBL" id="CP000492">
    <property type="protein sequence ID" value="ABL64271.1"/>
    <property type="molecule type" value="Genomic_DNA"/>
</dbReference>
<dbReference type="InterPro" id="IPR056818">
    <property type="entry name" value="GlmU/GlgC-like_hexapep"/>
</dbReference>
<dbReference type="eggNOG" id="COG1208">
    <property type="taxonomic scope" value="Bacteria"/>
</dbReference>
<dbReference type="RefSeq" id="WP_011744111.1">
    <property type="nucleotide sequence ID" value="NC_008639.1"/>
</dbReference>
<dbReference type="Pfam" id="PF24894">
    <property type="entry name" value="Hexapep_GlmU"/>
    <property type="match status" value="1"/>
</dbReference>
<sequence>MKAFVLAAGFGTRLRPFTHRIPKPLIPVLNLPALLYTFALLKDAGITDIICNIHHHADDVRESVASFGIEGLAISFSEETTILGTGGGLKKCEQLFDDEDFLLINSDIITDIDFSAFIRHHKLSGLPGTLALYETPEAMAIGCIGIENGQVKDFRNMRNTGLKSSLIYTGTALLSPKIFRYLNEDFSSIVDTGFTGLIDHGGLGAFRHSGSWMDIGTPEDYLDANNGKGMLPERLTRRVRDAIGIEPHRIAADAWIASGARVIRSVIGSRCMVSRNAVVENSVLLPGAVVAEGECLLNSIRDRENTLQTIP</sequence>
<protein>
    <submittedName>
        <fullName evidence="3">Nucleotidyltransferase</fullName>
    </submittedName>
</protein>
<dbReference type="KEGG" id="cph:Cpha266_0204"/>
<proteinExistence type="predicted"/>
<dbReference type="HOGENOM" id="CLU_029499_2_1_10"/>
<organism evidence="3 4">
    <name type="scientific">Chlorobium phaeobacteroides (strain DSM 266 / SMG 266 / 2430)</name>
    <dbReference type="NCBI Taxonomy" id="290317"/>
    <lineage>
        <taxon>Bacteria</taxon>
        <taxon>Pseudomonadati</taxon>
        <taxon>Chlorobiota</taxon>
        <taxon>Chlorobiia</taxon>
        <taxon>Chlorobiales</taxon>
        <taxon>Chlorobiaceae</taxon>
        <taxon>Chlorobium/Pelodictyon group</taxon>
        <taxon>Chlorobium</taxon>
    </lineage>
</organism>
<name>A1BCZ4_CHLPD</name>
<dbReference type="AlphaFoldDB" id="A1BCZ4"/>
<dbReference type="InterPro" id="IPR029044">
    <property type="entry name" value="Nucleotide-diphossugar_trans"/>
</dbReference>
<dbReference type="Gene3D" id="2.160.10.10">
    <property type="entry name" value="Hexapeptide repeat proteins"/>
    <property type="match status" value="1"/>
</dbReference>
<dbReference type="InterPro" id="IPR050486">
    <property type="entry name" value="Mannose-1P_guanyltransferase"/>
</dbReference>
<dbReference type="CDD" id="cd06422">
    <property type="entry name" value="NTP_transferase_like_1"/>
    <property type="match status" value="1"/>
</dbReference>
<keyword evidence="4" id="KW-1185">Reference proteome</keyword>
<evidence type="ECO:0000259" key="1">
    <source>
        <dbReference type="Pfam" id="PF00483"/>
    </source>
</evidence>